<dbReference type="Proteomes" id="UP001432180">
    <property type="component" value="Chromosome"/>
</dbReference>
<evidence type="ECO:0000256" key="1">
    <source>
        <dbReference type="SAM" id="MobiDB-lite"/>
    </source>
</evidence>
<evidence type="ECO:0000313" key="3">
    <source>
        <dbReference type="Proteomes" id="UP001432180"/>
    </source>
</evidence>
<dbReference type="PANTHER" id="PTHR14553">
    <property type="entry name" value="UNCHARACTERIZED PROTEIN C1ORF50"/>
    <property type="match status" value="1"/>
</dbReference>
<organism evidence="2 3">
    <name type="scientific">Thiorhodovibrio winogradskyi</name>
    <dbReference type="NCBI Taxonomy" id="77007"/>
    <lineage>
        <taxon>Bacteria</taxon>
        <taxon>Pseudomonadati</taxon>
        <taxon>Pseudomonadota</taxon>
        <taxon>Gammaproteobacteria</taxon>
        <taxon>Chromatiales</taxon>
        <taxon>Chromatiaceae</taxon>
        <taxon>Thiorhodovibrio</taxon>
    </lineage>
</organism>
<keyword evidence="3" id="KW-1185">Reference proteome</keyword>
<protein>
    <recommendedName>
        <fullName evidence="4">DUF2452 domain-containing protein</fullName>
    </recommendedName>
</protein>
<dbReference type="PANTHER" id="PTHR14553:SF1">
    <property type="entry name" value="SIMILAR TO CHROMOSOME 1 OPEN READING FRAME 50"/>
    <property type="match status" value="1"/>
</dbReference>
<sequence length="154" mass="17349">MTSADQYQPEATASADADDGNALEQHPAHSSSYPVSRLAPAFHAPDPRDQLGRVEAMLGARTSAKLELIADQIRHLQDSARAILQEAKQEQELHQAVCAFERKPGNAYHLYCKQDGTRFWSMLSPNDWRGQSPYPFIGSYRLEADYSWTRLDQD</sequence>
<feature type="compositionally biased region" description="Polar residues" evidence="1">
    <location>
        <begin position="1"/>
        <end position="11"/>
    </location>
</feature>
<proteinExistence type="predicted"/>
<dbReference type="EMBL" id="CP121472">
    <property type="protein sequence ID" value="WPL18615.1"/>
    <property type="molecule type" value="Genomic_DNA"/>
</dbReference>
<evidence type="ECO:0000313" key="2">
    <source>
        <dbReference type="EMBL" id="WPL18615.1"/>
    </source>
</evidence>
<dbReference type="RefSeq" id="WP_328984367.1">
    <property type="nucleotide sequence ID" value="NZ_CP121472.1"/>
</dbReference>
<gene>
    <name evidence="2" type="ORF">Thiowin_03695</name>
</gene>
<dbReference type="InterPro" id="IPR019534">
    <property type="entry name" value="DUF2452"/>
</dbReference>
<name>A0ABZ0SDG3_9GAMM</name>
<feature type="region of interest" description="Disordered" evidence="1">
    <location>
        <begin position="1"/>
        <end position="35"/>
    </location>
</feature>
<dbReference type="Pfam" id="PF10504">
    <property type="entry name" value="DUF2452"/>
    <property type="match status" value="1"/>
</dbReference>
<evidence type="ECO:0008006" key="4">
    <source>
        <dbReference type="Google" id="ProtNLM"/>
    </source>
</evidence>
<reference evidence="2 3" key="1">
    <citation type="journal article" date="2023" name="Microorganisms">
        <title>Thiorhodovibrio frisius and Trv. litoralis spp. nov., Two Novel Members from a Clade of Fastidious Purple Sulfur Bacteria That Exhibit Unique Red-Shifted Light-Harvesting Capabilities.</title>
        <authorList>
            <person name="Methner A."/>
            <person name="Kuzyk S.B."/>
            <person name="Petersen J."/>
            <person name="Bauer S."/>
            <person name="Brinkmann H."/>
            <person name="Sichau K."/>
            <person name="Wanner G."/>
            <person name="Wolf J."/>
            <person name="Neumann-Schaal M."/>
            <person name="Henke P."/>
            <person name="Tank M."/>
            <person name="Sproer C."/>
            <person name="Bunk B."/>
            <person name="Overmann J."/>
        </authorList>
    </citation>
    <scope>NUCLEOTIDE SEQUENCE [LARGE SCALE GENOMIC DNA]</scope>
    <source>
        <strain evidence="2 3">DSM 6702</strain>
    </source>
</reference>
<accession>A0ABZ0SDG3</accession>